<dbReference type="AlphaFoldDB" id="X1JXU4"/>
<comment type="caution">
    <text evidence="1">The sequence shown here is derived from an EMBL/GenBank/DDBJ whole genome shotgun (WGS) entry which is preliminary data.</text>
</comment>
<name>X1JXU4_9ZZZZ</name>
<protein>
    <submittedName>
        <fullName evidence="1">Uncharacterized protein</fullName>
    </submittedName>
</protein>
<feature type="non-terminal residue" evidence="1">
    <location>
        <position position="1"/>
    </location>
</feature>
<proteinExistence type="predicted"/>
<dbReference type="EMBL" id="BARU01035666">
    <property type="protein sequence ID" value="GAH83074.1"/>
    <property type="molecule type" value="Genomic_DNA"/>
</dbReference>
<gene>
    <name evidence="1" type="ORF">S03H2_55783</name>
</gene>
<accession>X1JXU4</accession>
<reference evidence="1" key="1">
    <citation type="journal article" date="2014" name="Front. Microbiol.">
        <title>High frequency of phylogenetically diverse reductive dehalogenase-homologous genes in deep subseafloor sedimentary metagenomes.</title>
        <authorList>
            <person name="Kawai M."/>
            <person name="Futagami T."/>
            <person name="Toyoda A."/>
            <person name="Takaki Y."/>
            <person name="Nishi S."/>
            <person name="Hori S."/>
            <person name="Arai W."/>
            <person name="Tsubouchi T."/>
            <person name="Morono Y."/>
            <person name="Uchiyama I."/>
            <person name="Ito T."/>
            <person name="Fujiyama A."/>
            <person name="Inagaki F."/>
            <person name="Takami H."/>
        </authorList>
    </citation>
    <scope>NUCLEOTIDE SEQUENCE</scope>
    <source>
        <strain evidence="1">Expedition CK06-06</strain>
    </source>
</reference>
<evidence type="ECO:0000313" key="1">
    <source>
        <dbReference type="EMBL" id="GAH83074.1"/>
    </source>
</evidence>
<sequence>VVFLIALNSAVAEDWPQFHGPRRDIRAKVPAPEKR</sequence>
<organism evidence="1">
    <name type="scientific">marine sediment metagenome</name>
    <dbReference type="NCBI Taxonomy" id="412755"/>
    <lineage>
        <taxon>unclassified sequences</taxon>
        <taxon>metagenomes</taxon>
        <taxon>ecological metagenomes</taxon>
    </lineage>
</organism>